<feature type="transmembrane region" description="Helical" evidence="8">
    <location>
        <begin position="284"/>
        <end position="306"/>
    </location>
</feature>
<organism evidence="10 11">
    <name type="scientific">Virgibacillus siamensis</name>
    <dbReference type="NCBI Taxonomy" id="480071"/>
    <lineage>
        <taxon>Bacteria</taxon>
        <taxon>Bacillati</taxon>
        <taxon>Bacillota</taxon>
        <taxon>Bacilli</taxon>
        <taxon>Bacillales</taxon>
        <taxon>Bacillaceae</taxon>
        <taxon>Virgibacillus</taxon>
    </lineage>
</organism>
<feature type="domain" description="ABC transmembrane type-1" evidence="9">
    <location>
        <begin position="194"/>
        <end position="414"/>
    </location>
</feature>
<dbReference type="EMBL" id="BAAADS010000021">
    <property type="protein sequence ID" value="GAA0609777.1"/>
    <property type="molecule type" value="Genomic_DNA"/>
</dbReference>
<keyword evidence="7 8" id="KW-0472">Membrane</keyword>
<dbReference type="SUPFAM" id="SSF161098">
    <property type="entry name" value="MetI-like"/>
    <property type="match status" value="1"/>
</dbReference>
<dbReference type="PROSITE" id="PS50928">
    <property type="entry name" value="ABC_TM1"/>
    <property type="match status" value="1"/>
</dbReference>
<feature type="transmembrane region" description="Helical" evidence="8">
    <location>
        <begin position="126"/>
        <end position="155"/>
    </location>
</feature>
<keyword evidence="4" id="KW-0762">Sugar transport</keyword>
<evidence type="ECO:0000256" key="5">
    <source>
        <dbReference type="ARBA" id="ARBA00022692"/>
    </source>
</evidence>
<proteinExistence type="inferred from homology"/>
<evidence type="ECO:0000256" key="7">
    <source>
        <dbReference type="ARBA" id="ARBA00023136"/>
    </source>
</evidence>
<feature type="transmembrane region" description="Helical" evidence="8">
    <location>
        <begin position="396"/>
        <end position="415"/>
    </location>
</feature>
<gene>
    <name evidence="10" type="primary">malC</name>
    <name evidence="10" type="ORF">GCM10009001_28910</name>
</gene>
<comment type="caution">
    <text evidence="10">The sequence shown here is derived from an EMBL/GenBank/DDBJ whole genome shotgun (WGS) entry which is preliminary data.</text>
</comment>
<dbReference type="InterPro" id="IPR035906">
    <property type="entry name" value="MetI-like_sf"/>
</dbReference>
<accession>A0ABN1GEI3</accession>
<feature type="transmembrane region" description="Helical" evidence="8">
    <location>
        <begin position="331"/>
        <end position="350"/>
    </location>
</feature>
<keyword evidence="11" id="KW-1185">Reference proteome</keyword>
<dbReference type="InterPro" id="IPR000515">
    <property type="entry name" value="MetI-like"/>
</dbReference>
<dbReference type="RefSeq" id="WP_343814639.1">
    <property type="nucleotide sequence ID" value="NZ_BAAADS010000021.1"/>
</dbReference>
<dbReference type="Gene3D" id="1.10.3720.10">
    <property type="entry name" value="MetI-like"/>
    <property type="match status" value="1"/>
</dbReference>
<reference evidence="10 11" key="1">
    <citation type="journal article" date="2019" name="Int. J. Syst. Evol. Microbiol.">
        <title>The Global Catalogue of Microorganisms (GCM) 10K type strain sequencing project: providing services to taxonomists for standard genome sequencing and annotation.</title>
        <authorList>
            <consortium name="The Broad Institute Genomics Platform"/>
            <consortium name="The Broad Institute Genome Sequencing Center for Infectious Disease"/>
            <person name="Wu L."/>
            <person name="Ma J."/>
        </authorList>
    </citation>
    <scope>NUCLEOTIDE SEQUENCE [LARGE SCALE GENOMIC DNA]</scope>
    <source>
        <strain evidence="10 11">JCM 15395</strain>
    </source>
</reference>
<feature type="transmembrane region" description="Helical" evidence="8">
    <location>
        <begin position="193"/>
        <end position="220"/>
    </location>
</feature>
<dbReference type="PANTHER" id="PTHR47314:SF2">
    <property type="entry name" value="GALACTOOLIGOSACCHARIDES TRANSPORT SYSTEM PERMEASE PROTEIN GANP"/>
    <property type="match status" value="1"/>
</dbReference>
<evidence type="ECO:0000256" key="8">
    <source>
        <dbReference type="RuleBase" id="RU363032"/>
    </source>
</evidence>
<sequence>MEKEQFKTNHRKTALYLSVIPGAGQFYNKQFIKGFVYFILSLSFITVFFDFLNLGYWGLVTLGTIPMVDHSIFLLVKGIIAVLVTAVGLGIYVLNLVDAYKNGKRRDLGIETLSVRKQYQNLIDSGFPYLMITPGFILLLFVVIFPILFVILLAFTNYDLNHSPPAKLVEWIGFDNFFEIFQMEMWRDTFFNVFRWTIVWTFLATTIQIAIGIFLAVLVNQKDLKFKRTIRTILILPWAVPAFVSILVFAGMFNNTFGTINNDILAFFGIDGIPWLTNPFWTKFALIMIQSWLGFPFIFVMVTGVLQSIPNDLYEAATVDGATAWHKFKRITFPIIMYAVAPILITQYTFNFNNFNVIFLFNGGGPAVPGQNAGASDILISWIYSLTIEQSQYGKAAAITMILSAVVIVVALWQFRRTNAFKEEGMM</sequence>
<evidence type="ECO:0000256" key="6">
    <source>
        <dbReference type="ARBA" id="ARBA00022989"/>
    </source>
</evidence>
<keyword evidence="5 8" id="KW-0812">Transmembrane</keyword>
<keyword evidence="2 8" id="KW-0813">Transport</keyword>
<dbReference type="CDD" id="cd06261">
    <property type="entry name" value="TM_PBP2"/>
    <property type="match status" value="1"/>
</dbReference>
<name>A0ABN1GEI3_9BACI</name>
<feature type="transmembrane region" description="Helical" evidence="8">
    <location>
        <begin position="35"/>
        <end position="59"/>
    </location>
</feature>
<evidence type="ECO:0000259" key="9">
    <source>
        <dbReference type="PROSITE" id="PS50928"/>
    </source>
</evidence>
<evidence type="ECO:0000256" key="3">
    <source>
        <dbReference type="ARBA" id="ARBA00022475"/>
    </source>
</evidence>
<feature type="transmembrane region" description="Helical" evidence="8">
    <location>
        <begin position="71"/>
        <end position="97"/>
    </location>
</feature>
<dbReference type="PANTHER" id="PTHR47314">
    <property type="entry name" value="MALTOSE/MALTODEXTRIN TRANSPORT SYSTEM PERMEASE PROTEIN MALF"/>
    <property type="match status" value="1"/>
</dbReference>
<keyword evidence="3" id="KW-1003">Cell membrane</keyword>
<evidence type="ECO:0000256" key="2">
    <source>
        <dbReference type="ARBA" id="ARBA00022448"/>
    </source>
</evidence>
<keyword evidence="6 8" id="KW-1133">Transmembrane helix</keyword>
<evidence type="ECO:0000256" key="1">
    <source>
        <dbReference type="ARBA" id="ARBA00004651"/>
    </source>
</evidence>
<evidence type="ECO:0000313" key="10">
    <source>
        <dbReference type="EMBL" id="GAA0609777.1"/>
    </source>
</evidence>
<evidence type="ECO:0000256" key="4">
    <source>
        <dbReference type="ARBA" id="ARBA00022597"/>
    </source>
</evidence>
<dbReference type="Pfam" id="PF00528">
    <property type="entry name" value="BPD_transp_1"/>
    <property type="match status" value="1"/>
</dbReference>
<protein>
    <submittedName>
        <fullName evidence="10">Maltosaccharide ABC transporter permease MalC</fullName>
    </submittedName>
</protein>
<feature type="transmembrane region" description="Helical" evidence="8">
    <location>
        <begin position="232"/>
        <end position="253"/>
    </location>
</feature>
<evidence type="ECO:0000313" key="11">
    <source>
        <dbReference type="Proteomes" id="UP001500866"/>
    </source>
</evidence>
<dbReference type="Proteomes" id="UP001500866">
    <property type="component" value="Unassembled WGS sequence"/>
</dbReference>
<dbReference type="SUPFAM" id="SSF160964">
    <property type="entry name" value="MalF N-terminal region-like"/>
    <property type="match status" value="1"/>
</dbReference>
<comment type="similarity">
    <text evidence="8">Belongs to the binding-protein-dependent transport system permease family.</text>
</comment>
<comment type="subcellular location">
    <subcellularLocation>
        <location evidence="1 8">Cell membrane</location>
        <topology evidence="1 8">Multi-pass membrane protein</topology>
    </subcellularLocation>
</comment>